<evidence type="ECO:0000256" key="4">
    <source>
        <dbReference type="PROSITE-ProRule" id="PRU00335"/>
    </source>
</evidence>
<accession>A0A7W7SKC3</accession>
<dbReference type="InterPro" id="IPR036271">
    <property type="entry name" value="Tet_transcr_reg_TetR-rel_C_sf"/>
</dbReference>
<sequence length="197" mass="21031">MSTDRRRPNPRGEGSRLRIDLVNAASHLLEEGGGEQTLSLRAVARQAGVAPQSVYLHFADRKALLVAVYEARFGELLDVLAAAAGPDARGRLRAVCLAYCRYAERHPGHYQVLFGTAGSPGWEPDEMAGLPALHLLDSAVRACTGDPAPGIAPATLCLWAALHGLTVLRRDRPSFPWPDLDGLVDALLTAHAGAART</sequence>
<dbReference type="RefSeq" id="WP_184923812.1">
    <property type="nucleotide sequence ID" value="NZ_JACHJR010000001.1"/>
</dbReference>
<dbReference type="Pfam" id="PF13305">
    <property type="entry name" value="TetR_C_33"/>
    <property type="match status" value="1"/>
</dbReference>
<dbReference type="SUPFAM" id="SSF48498">
    <property type="entry name" value="Tetracyclin repressor-like, C-terminal domain"/>
    <property type="match status" value="1"/>
</dbReference>
<evidence type="ECO:0000256" key="1">
    <source>
        <dbReference type="ARBA" id="ARBA00023015"/>
    </source>
</evidence>
<keyword evidence="2 4" id="KW-0238">DNA-binding</keyword>
<name>A0A7W7SKC3_9ACTN</name>
<dbReference type="PROSITE" id="PS50977">
    <property type="entry name" value="HTH_TETR_2"/>
    <property type="match status" value="1"/>
</dbReference>
<dbReference type="Proteomes" id="UP000573327">
    <property type="component" value="Unassembled WGS sequence"/>
</dbReference>
<evidence type="ECO:0000256" key="3">
    <source>
        <dbReference type="ARBA" id="ARBA00023163"/>
    </source>
</evidence>
<feature type="DNA-binding region" description="H-T-H motif" evidence="4">
    <location>
        <begin position="39"/>
        <end position="58"/>
    </location>
</feature>
<gene>
    <name evidence="6" type="ORF">F4556_007217</name>
</gene>
<evidence type="ECO:0000313" key="7">
    <source>
        <dbReference type="Proteomes" id="UP000573327"/>
    </source>
</evidence>
<evidence type="ECO:0000256" key="2">
    <source>
        <dbReference type="ARBA" id="ARBA00023125"/>
    </source>
</evidence>
<dbReference type="GO" id="GO:0003700">
    <property type="term" value="F:DNA-binding transcription factor activity"/>
    <property type="evidence" value="ECO:0007669"/>
    <property type="project" value="TreeGrafter"/>
</dbReference>
<dbReference type="Pfam" id="PF00440">
    <property type="entry name" value="TetR_N"/>
    <property type="match status" value="1"/>
</dbReference>
<dbReference type="EMBL" id="JACHJR010000001">
    <property type="protein sequence ID" value="MBB4951682.1"/>
    <property type="molecule type" value="Genomic_DNA"/>
</dbReference>
<dbReference type="Gene3D" id="1.10.357.10">
    <property type="entry name" value="Tetracycline Repressor, domain 2"/>
    <property type="match status" value="1"/>
</dbReference>
<dbReference type="InterPro" id="IPR001647">
    <property type="entry name" value="HTH_TetR"/>
</dbReference>
<dbReference type="InterPro" id="IPR025996">
    <property type="entry name" value="MT1864/Rv1816-like_C"/>
</dbReference>
<dbReference type="PANTHER" id="PTHR30055:SF234">
    <property type="entry name" value="HTH-TYPE TRANSCRIPTIONAL REGULATOR BETI"/>
    <property type="match status" value="1"/>
</dbReference>
<dbReference type="SUPFAM" id="SSF46689">
    <property type="entry name" value="Homeodomain-like"/>
    <property type="match status" value="1"/>
</dbReference>
<evidence type="ECO:0000313" key="6">
    <source>
        <dbReference type="EMBL" id="MBB4951682.1"/>
    </source>
</evidence>
<keyword evidence="7" id="KW-1185">Reference proteome</keyword>
<organism evidence="6 7">
    <name type="scientific">Kitasatospora gansuensis</name>
    <dbReference type="NCBI Taxonomy" id="258050"/>
    <lineage>
        <taxon>Bacteria</taxon>
        <taxon>Bacillati</taxon>
        <taxon>Actinomycetota</taxon>
        <taxon>Actinomycetes</taxon>
        <taxon>Kitasatosporales</taxon>
        <taxon>Streptomycetaceae</taxon>
        <taxon>Kitasatospora</taxon>
    </lineage>
</organism>
<proteinExistence type="predicted"/>
<dbReference type="PANTHER" id="PTHR30055">
    <property type="entry name" value="HTH-TYPE TRANSCRIPTIONAL REGULATOR RUTR"/>
    <property type="match status" value="1"/>
</dbReference>
<protein>
    <submittedName>
        <fullName evidence="6">AcrR family transcriptional regulator</fullName>
    </submittedName>
</protein>
<dbReference type="InterPro" id="IPR050109">
    <property type="entry name" value="HTH-type_TetR-like_transc_reg"/>
</dbReference>
<keyword evidence="1" id="KW-0805">Transcription regulation</keyword>
<comment type="caution">
    <text evidence="6">The sequence shown here is derived from an EMBL/GenBank/DDBJ whole genome shotgun (WGS) entry which is preliminary data.</text>
</comment>
<dbReference type="InterPro" id="IPR009057">
    <property type="entry name" value="Homeodomain-like_sf"/>
</dbReference>
<keyword evidence="3" id="KW-0804">Transcription</keyword>
<evidence type="ECO:0000259" key="5">
    <source>
        <dbReference type="PROSITE" id="PS50977"/>
    </source>
</evidence>
<reference evidence="6 7" key="1">
    <citation type="submission" date="2020-08" db="EMBL/GenBank/DDBJ databases">
        <title>Sequencing the genomes of 1000 actinobacteria strains.</title>
        <authorList>
            <person name="Klenk H.-P."/>
        </authorList>
    </citation>
    <scope>NUCLEOTIDE SEQUENCE [LARGE SCALE GENOMIC DNA]</scope>
    <source>
        <strain evidence="6 7">DSM 44786</strain>
    </source>
</reference>
<dbReference type="GO" id="GO:0000976">
    <property type="term" value="F:transcription cis-regulatory region binding"/>
    <property type="evidence" value="ECO:0007669"/>
    <property type="project" value="TreeGrafter"/>
</dbReference>
<feature type="domain" description="HTH tetR-type" evidence="5">
    <location>
        <begin position="15"/>
        <end position="76"/>
    </location>
</feature>
<dbReference type="AlphaFoldDB" id="A0A7W7SKC3"/>